<dbReference type="GO" id="GO:0006282">
    <property type="term" value="P:regulation of DNA repair"/>
    <property type="evidence" value="ECO:0007669"/>
    <property type="project" value="UniProtKB-UniRule"/>
</dbReference>
<gene>
    <name evidence="5" type="primary">recX</name>
    <name evidence="8" type="ORF">H8S44_04320</name>
</gene>
<evidence type="ECO:0000256" key="4">
    <source>
        <dbReference type="ARBA" id="ARBA00022490"/>
    </source>
</evidence>
<sequence>MRARQQRSKSEDGTEKKEKSGDAKRAKHRALYILERSDRTERELREKLEKNYVPEAVEEAIAYVKEYHYIDDRRYAVNYLNTRGRVKSSRQVEQELLYKKGISKEVLEEARREAEPQDESGQIRRWMEKKKIHPETADRDELRRFYLFLMRRGFRSEDILREIRSRDMENEY</sequence>
<reference evidence="8" key="1">
    <citation type="submission" date="2020-08" db="EMBL/GenBank/DDBJ databases">
        <title>Genome public.</title>
        <authorList>
            <person name="Liu C."/>
            <person name="Sun Q."/>
        </authorList>
    </citation>
    <scope>NUCLEOTIDE SEQUENCE</scope>
    <source>
        <strain evidence="8">NSJ-68</strain>
    </source>
</reference>
<dbReference type="RefSeq" id="WP_186873113.1">
    <property type="nucleotide sequence ID" value="NZ_JACOOR010000002.1"/>
</dbReference>
<dbReference type="InterPro" id="IPR003783">
    <property type="entry name" value="Regulatory_RecX"/>
</dbReference>
<dbReference type="InterPro" id="IPR053926">
    <property type="entry name" value="RecX_HTH_1st"/>
</dbReference>
<evidence type="ECO:0000256" key="5">
    <source>
        <dbReference type="HAMAP-Rule" id="MF_01114"/>
    </source>
</evidence>
<dbReference type="PANTHER" id="PTHR33602:SF1">
    <property type="entry name" value="REGULATORY PROTEIN RECX FAMILY PROTEIN"/>
    <property type="match status" value="1"/>
</dbReference>
<dbReference type="HAMAP" id="MF_01114">
    <property type="entry name" value="RecX"/>
    <property type="match status" value="1"/>
</dbReference>
<evidence type="ECO:0000256" key="6">
    <source>
        <dbReference type="SAM" id="MobiDB-lite"/>
    </source>
</evidence>
<dbReference type="InterPro" id="IPR036388">
    <property type="entry name" value="WH-like_DNA-bd_sf"/>
</dbReference>
<comment type="caution">
    <text evidence="8">The sequence shown here is derived from an EMBL/GenBank/DDBJ whole genome shotgun (WGS) entry which is preliminary data.</text>
</comment>
<dbReference type="PANTHER" id="PTHR33602">
    <property type="entry name" value="REGULATORY PROTEIN RECX FAMILY PROTEIN"/>
    <property type="match status" value="1"/>
</dbReference>
<dbReference type="EMBL" id="JACOOR010000002">
    <property type="protein sequence ID" value="MBC5658994.1"/>
    <property type="molecule type" value="Genomic_DNA"/>
</dbReference>
<dbReference type="GO" id="GO:0005737">
    <property type="term" value="C:cytoplasm"/>
    <property type="evidence" value="ECO:0007669"/>
    <property type="project" value="UniProtKB-SubCell"/>
</dbReference>
<dbReference type="Gene3D" id="1.10.10.10">
    <property type="entry name" value="Winged helix-like DNA-binding domain superfamily/Winged helix DNA-binding domain"/>
    <property type="match status" value="2"/>
</dbReference>
<comment type="function">
    <text evidence="5">Modulates RecA activity.</text>
</comment>
<feature type="domain" description="RecX first three-helical" evidence="7">
    <location>
        <begin position="26"/>
        <end position="63"/>
    </location>
</feature>
<dbReference type="AlphaFoldDB" id="A0A923LB65"/>
<evidence type="ECO:0000256" key="1">
    <source>
        <dbReference type="ARBA" id="ARBA00004496"/>
    </source>
</evidence>
<evidence type="ECO:0000259" key="7">
    <source>
        <dbReference type="Pfam" id="PF21982"/>
    </source>
</evidence>
<keyword evidence="4 5" id="KW-0963">Cytoplasm</keyword>
<proteinExistence type="inferred from homology"/>
<evidence type="ECO:0000256" key="2">
    <source>
        <dbReference type="ARBA" id="ARBA00009695"/>
    </source>
</evidence>
<dbReference type="Proteomes" id="UP000649345">
    <property type="component" value="Unassembled WGS sequence"/>
</dbReference>
<comment type="similarity">
    <text evidence="2 5">Belongs to the RecX family.</text>
</comment>
<protein>
    <recommendedName>
        <fullName evidence="3 5">Regulatory protein RecX</fullName>
    </recommendedName>
</protein>
<comment type="subcellular location">
    <subcellularLocation>
        <location evidence="1 5">Cytoplasm</location>
    </subcellularLocation>
</comment>
<dbReference type="Pfam" id="PF21982">
    <property type="entry name" value="RecX_HTH1"/>
    <property type="match status" value="1"/>
</dbReference>
<evidence type="ECO:0000256" key="3">
    <source>
        <dbReference type="ARBA" id="ARBA00018111"/>
    </source>
</evidence>
<feature type="region of interest" description="Disordered" evidence="6">
    <location>
        <begin position="1"/>
        <end position="29"/>
    </location>
</feature>
<keyword evidence="9" id="KW-1185">Reference proteome</keyword>
<evidence type="ECO:0000313" key="9">
    <source>
        <dbReference type="Proteomes" id="UP000649345"/>
    </source>
</evidence>
<organism evidence="8 9">
    <name type="scientific">Anaerosacchariphilus hominis</name>
    <dbReference type="NCBI Taxonomy" id="2763017"/>
    <lineage>
        <taxon>Bacteria</taxon>
        <taxon>Bacillati</taxon>
        <taxon>Bacillota</taxon>
        <taxon>Clostridia</taxon>
        <taxon>Lachnospirales</taxon>
        <taxon>Lachnospiraceae</taxon>
        <taxon>Anaerosacchariphilus</taxon>
    </lineage>
</organism>
<accession>A0A923LB65</accession>
<feature type="compositionally biased region" description="Basic and acidic residues" evidence="6">
    <location>
        <begin position="8"/>
        <end position="24"/>
    </location>
</feature>
<name>A0A923LB65_9FIRM</name>
<evidence type="ECO:0000313" key="8">
    <source>
        <dbReference type="EMBL" id="MBC5658994.1"/>
    </source>
</evidence>